<dbReference type="GO" id="GO:0048638">
    <property type="term" value="P:regulation of developmental growth"/>
    <property type="evidence" value="ECO:0007669"/>
    <property type="project" value="UniProtKB-ARBA"/>
</dbReference>
<evidence type="ECO:0000256" key="18">
    <source>
        <dbReference type="ARBA" id="ARBA00048679"/>
    </source>
</evidence>
<dbReference type="PROSITE" id="PS50011">
    <property type="entry name" value="PROTEIN_KINASE_DOM"/>
    <property type="match status" value="1"/>
</dbReference>
<evidence type="ECO:0000256" key="8">
    <source>
        <dbReference type="ARBA" id="ARBA00022729"/>
    </source>
</evidence>
<feature type="region of interest" description="Disordered" evidence="20">
    <location>
        <begin position="629"/>
        <end position="654"/>
    </location>
</feature>
<keyword evidence="7 21" id="KW-0812">Transmembrane</keyword>
<dbReference type="GO" id="GO:0005524">
    <property type="term" value="F:ATP binding"/>
    <property type="evidence" value="ECO:0007669"/>
    <property type="project" value="UniProtKB-UniRule"/>
</dbReference>
<keyword evidence="9" id="KW-0677">Repeat</keyword>
<evidence type="ECO:0000313" key="24">
    <source>
        <dbReference type="Proteomes" id="UP001515500"/>
    </source>
</evidence>
<dbReference type="Gene3D" id="3.80.10.10">
    <property type="entry name" value="Ribonuclease Inhibitor"/>
    <property type="match status" value="1"/>
</dbReference>
<feature type="compositionally biased region" description="Acidic residues" evidence="20">
    <location>
        <begin position="644"/>
        <end position="654"/>
    </location>
</feature>
<feature type="region of interest" description="Disordered" evidence="20">
    <location>
        <begin position="589"/>
        <end position="610"/>
    </location>
</feature>
<keyword evidence="24" id="KW-1185">Reference proteome</keyword>
<dbReference type="GO" id="GO:0005886">
    <property type="term" value="C:plasma membrane"/>
    <property type="evidence" value="ECO:0007669"/>
    <property type="project" value="UniProtKB-SubCell"/>
</dbReference>
<dbReference type="InterPro" id="IPR013210">
    <property type="entry name" value="LRR_N_plant-typ"/>
</dbReference>
<dbReference type="Proteomes" id="UP001515500">
    <property type="component" value="Unplaced"/>
</dbReference>
<keyword evidence="13 21" id="KW-1133">Transmembrane helix</keyword>
<keyword evidence="15" id="KW-0675">Receptor</keyword>
<feature type="binding site" evidence="19">
    <location>
        <position position="332"/>
    </location>
    <ligand>
        <name>ATP</name>
        <dbReference type="ChEBI" id="CHEBI:30616"/>
    </ligand>
</feature>
<evidence type="ECO:0000256" key="9">
    <source>
        <dbReference type="ARBA" id="ARBA00022737"/>
    </source>
</evidence>
<dbReference type="InterPro" id="IPR011009">
    <property type="entry name" value="Kinase-like_dom_sf"/>
</dbReference>
<evidence type="ECO:0000256" key="10">
    <source>
        <dbReference type="ARBA" id="ARBA00022741"/>
    </source>
</evidence>
<evidence type="ECO:0000256" key="14">
    <source>
        <dbReference type="ARBA" id="ARBA00023136"/>
    </source>
</evidence>
<evidence type="ECO:0000256" key="13">
    <source>
        <dbReference type="ARBA" id="ARBA00022989"/>
    </source>
</evidence>
<dbReference type="Gene3D" id="1.10.510.10">
    <property type="entry name" value="Transferase(Phosphotransferase) domain 1"/>
    <property type="match status" value="1"/>
</dbReference>
<evidence type="ECO:0000256" key="4">
    <source>
        <dbReference type="ARBA" id="ARBA00022527"/>
    </source>
</evidence>
<keyword evidence="11" id="KW-0418">Kinase</keyword>
<evidence type="ECO:0000256" key="3">
    <source>
        <dbReference type="ARBA" id="ARBA00012513"/>
    </source>
</evidence>
<evidence type="ECO:0000256" key="16">
    <source>
        <dbReference type="ARBA" id="ARBA00023180"/>
    </source>
</evidence>
<dbReference type="Pfam" id="PF00069">
    <property type="entry name" value="Pkinase"/>
    <property type="match status" value="1"/>
</dbReference>
<feature type="domain" description="Protein kinase" evidence="23">
    <location>
        <begin position="304"/>
        <end position="587"/>
    </location>
</feature>
<dbReference type="Pfam" id="PF08263">
    <property type="entry name" value="LRRNT_2"/>
    <property type="match status" value="1"/>
</dbReference>
<evidence type="ECO:0000313" key="25">
    <source>
        <dbReference type="RefSeq" id="XP_039119507.1"/>
    </source>
</evidence>
<dbReference type="FunFam" id="3.30.200.20:FF:000015">
    <property type="entry name" value="Somatic embryogenesis receptor kinase 1"/>
    <property type="match status" value="1"/>
</dbReference>
<proteinExistence type="inferred from homology"/>
<dbReference type="InterPro" id="IPR000719">
    <property type="entry name" value="Prot_kinase_dom"/>
</dbReference>
<gene>
    <name evidence="25" type="primary">LOC120255800</name>
</gene>
<evidence type="ECO:0000256" key="15">
    <source>
        <dbReference type="ARBA" id="ARBA00023170"/>
    </source>
</evidence>
<dbReference type="SMART" id="SM00220">
    <property type="entry name" value="S_TKc"/>
    <property type="match status" value="1"/>
</dbReference>
<keyword evidence="6" id="KW-0808">Transferase</keyword>
<evidence type="ECO:0000256" key="7">
    <source>
        <dbReference type="ARBA" id="ARBA00022692"/>
    </source>
</evidence>
<name>A0AB40AWS1_DIOCR</name>
<dbReference type="GO" id="GO:0009742">
    <property type="term" value="P:brassinosteroid mediated signaling pathway"/>
    <property type="evidence" value="ECO:0007669"/>
    <property type="project" value="UniProtKB-ARBA"/>
</dbReference>
<protein>
    <recommendedName>
        <fullName evidence="3">non-specific serine/threonine protein kinase</fullName>
        <ecNumber evidence="3">2.7.11.1</ecNumber>
    </recommendedName>
</protein>
<keyword evidence="5" id="KW-0433">Leucine-rich repeat</keyword>
<comment type="catalytic activity">
    <reaction evidence="18">
        <text>L-seryl-[protein] + ATP = O-phospho-L-seryl-[protein] + ADP + H(+)</text>
        <dbReference type="Rhea" id="RHEA:17989"/>
        <dbReference type="Rhea" id="RHEA-COMP:9863"/>
        <dbReference type="Rhea" id="RHEA-COMP:11604"/>
        <dbReference type="ChEBI" id="CHEBI:15378"/>
        <dbReference type="ChEBI" id="CHEBI:29999"/>
        <dbReference type="ChEBI" id="CHEBI:30616"/>
        <dbReference type="ChEBI" id="CHEBI:83421"/>
        <dbReference type="ChEBI" id="CHEBI:456216"/>
        <dbReference type="EC" id="2.7.11.1"/>
    </reaction>
</comment>
<evidence type="ECO:0000256" key="2">
    <source>
        <dbReference type="ARBA" id="ARBA00008684"/>
    </source>
</evidence>
<evidence type="ECO:0000256" key="21">
    <source>
        <dbReference type="SAM" id="Phobius"/>
    </source>
</evidence>
<accession>A0AB40AWS1</accession>
<dbReference type="GO" id="GO:0004674">
    <property type="term" value="F:protein serine/threonine kinase activity"/>
    <property type="evidence" value="ECO:0007669"/>
    <property type="project" value="UniProtKB-KW"/>
</dbReference>
<dbReference type="RefSeq" id="XP_039119507.1">
    <property type="nucleotide sequence ID" value="XM_039263573.1"/>
</dbReference>
<feature type="compositionally biased region" description="Basic and acidic residues" evidence="20">
    <location>
        <begin position="631"/>
        <end position="640"/>
    </location>
</feature>
<evidence type="ECO:0000256" key="22">
    <source>
        <dbReference type="SAM" id="SignalP"/>
    </source>
</evidence>
<dbReference type="Pfam" id="PF00560">
    <property type="entry name" value="LRR_1"/>
    <property type="match status" value="1"/>
</dbReference>
<comment type="similarity">
    <text evidence="2">Belongs to the protein kinase superfamily. Ser/Thr protein kinase family.</text>
</comment>
<dbReference type="SUPFAM" id="SSF56112">
    <property type="entry name" value="Protein kinase-like (PK-like)"/>
    <property type="match status" value="1"/>
</dbReference>
<dbReference type="PANTHER" id="PTHR47988">
    <property type="entry name" value="SOMATIC EMBRYOGENESIS RECEPTOR KINASE 1"/>
    <property type="match status" value="1"/>
</dbReference>
<feature type="signal peptide" evidence="22">
    <location>
        <begin position="1"/>
        <end position="21"/>
    </location>
</feature>
<feature type="transmembrane region" description="Helical" evidence="21">
    <location>
        <begin position="236"/>
        <end position="258"/>
    </location>
</feature>
<keyword evidence="8 22" id="KW-0732">Signal</keyword>
<comment type="catalytic activity">
    <reaction evidence="17">
        <text>L-threonyl-[protein] + ATP = O-phospho-L-threonyl-[protein] + ADP + H(+)</text>
        <dbReference type="Rhea" id="RHEA:46608"/>
        <dbReference type="Rhea" id="RHEA-COMP:11060"/>
        <dbReference type="Rhea" id="RHEA-COMP:11605"/>
        <dbReference type="ChEBI" id="CHEBI:15378"/>
        <dbReference type="ChEBI" id="CHEBI:30013"/>
        <dbReference type="ChEBI" id="CHEBI:30616"/>
        <dbReference type="ChEBI" id="CHEBI:61977"/>
        <dbReference type="ChEBI" id="CHEBI:456216"/>
        <dbReference type="EC" id="2.7.11.1"/>
    </reaction>
</comment>
<evidence type="ECO:0000259" key="23">
    <source>
        <dbReference type="PROSITE" id="PS50011"/>
    </source>
</evidence>
<feature type="chain" id="PRO_5044312503" description="non-specific serine/threonine protein kinase" evidence="22">
    <location>
        <begin position="22"/>
        <end position="654"/>
    </location>
</feature>
<comment type="subcellular location">
    <subcellularLocation>
        <location evidence="1">Cell membrane</location>
        <topology evidence="1">Single-pass membrane protein</topology>
    </subcellularLocation>
</comment>
<evidence type="ECO:0000256" key="17">
    <source>
        <dbReference type="ARBA" id="ARBA00047899"/>
    </source>
</evidence>
<reference evidence="25" key="1">
    <citation type="submission" date="2025-08" db="UniProtKB">
        <authorList>
            <consortium name="RefSeq"/>
        </authorList>
    </citation>
    <scope>IDENTIFICATION</scope>
</reference>
<dbReference type="FunFam" id="3.80.10.10:FF:000021">
    <property type="entry name" value="Putative LRR receptor-like serine/threonine-protein kinase"/>
    <property type="match status" value="1"/>
</dbReference>
<dbReference type="Pfam" id="PF13855">
    <property type="entry name" value="LRR_8"/>
    <property type="match status" value="1"/>
</dbReference>
<dbReference type="AlphaFoldDB" id="A0AB40AWS1"/>
<keyword evidence="14 21" id="KW-0472">Membrane</keyword>
<evidence type="ECO:0000256" key="20">
    <source>
        <dbReference type="SAM" id="MobiDB-lite"/>
    </source>
</evidence>
<dbReference type="InterPro" id="IPR017441">
    <property type="entry name" value="Protein_kinase_ATP_BS"/>
</dbReference>
<dbReference type="PROSITE" id="PS00108">
    <property type="entry name" value="PROTEIN_KINASE_ST"/>
    <property type="match status" value="1"/>
</dbReference>
<dbReference type="PROSITE" id="PS00107">
    <property type="entry name" value="PROTEIN_KINASE_ATP"/>
    <property type="match status" value="1"/>
</dbReference>
<dbReference type="InterPro" id="IPR001611">
    <property type="entry name" value="Leu-rich_rpt"/>
</dbReference>
<keyword evidence="12 19" id="KW-0067">ATP-binding</keyword>
<evidence type="ECO:0000256" key="1">
    <source>
        <dbReference type="ARBA" id="ARBA00004162"/>
    </source>
</evidence>
<dbReference type="SUPFAM" id="SSF52058">
    <property type="entry name" value="L domain-like"/>
    <property type="match status" value="1"/>
</dbReference>
<dbReference type="GeneID" id="120255800"/>
<evidence type="ECO:0000256" key="6">
    <source>
        <dbReference type="ARBA" id="ARBA00022679"/>
    </source>
</evidence>
<evidence type="ECO:0000256" key="19">
    <source>
        <dbReference type="PROSITE-ProRule" id="PRU10141"/>
    </source>
</evidence>
<keyword evidence="10 19" id="KW-0547">Nucleotide-binding</keyword>
<dbReference type="InterPro" id="IPR008271">
    <property type="entry name" value="Ser/Thr_kinase_AS"/>
</dbReference>
<sequence>MTSSNLCLLLFFLFSATFSLSFEPLNTEVEALMSIKSSLNDPHGVLNNWDGDSVDPCSWAMITCSSENLVISLGAPSQNLSGTLSFMIQNLTNLQQILLQNNNISGEIPLELGKLSKLQTLDLSNNGFSGIIPESLGHLTNLRYLRLNNNSFNGPFPVSLSKLQQLSFLDLSYNNISGPVPPLFSARTFNIVGNPLICGRSSETECWRTSGTSSVPSLPSFLESSHRRSETEKVCVSLGVSIGSTSLLLVFGFFLWWWRKKQKHHLILGITEREDDESVAVAAAPLGNLRLFGLRELQAATENFSAKNILGKGGFGDVYRGRLTDGTVVAVKRLRDAAIGSAGEAQFRTEVEMISLAVHRNLLRLIGFCATPSERILVYPFMPNGSIASRLRGKPALDWGRRKRIAIGAARGLVYLHEQCDPKIIHRDVKAANVLLDERCDAVVGDLGLAKLLDHADSHVTTAVRGTVGHIAPEYLATGQSSDKTDVFAFGILLLELLTGRRALDAAAAAKEKDKQRPKGGAMRDWVEKLQQERKLELVVDKDMKDKYDRIEAAEMVQVALLCTQSLPAHRPKMSEVLRMLEGDGFVDKWEATHRPPPPPRRASSFSSSGYHTDSNPFLILDGCTCTCDDSSSRDVDSHSSADGVEEMELSGPR</sequence>
<keyword evidence="16" id="KW-0325">Glycoprotein</keyword>
<dbReference type="EC" id="2.7.11.1" evidence="3"/>
<evidence type="ECO:0000256" key="5">
    <source>
        <dbReference type="ARBA" id="ARBA00022614"/>
    </source>
</evidence>
<dbReference type="Gene3D" id="3.30.200.20">
    <property type="entry name" value="Phosphorylase Kinase, domain 1"/>
    <property type="match status" value="1"/>
</dbReference>
<dbReference type="PRINTS" id="PR00019">
    <property type="entry name" value="LEURICHRPT"/>
</dbReference>
<keyword evidence="4" id="KW-0723">Serine/threonine-protein kinase</keyword>
<organism evidence="24 25">
    <name type="scientific">Dioscorea cayennensis subsp. rotundata</name>
    <name type="common">White Guinea yam</name>
    <name type="synonym">Dioscorea rotundata</name>
    <dbReference type="NCBI Taxonomy" id="55577"/>
    <lineage>
        <taxon>Eukaryota</taxon>
        <taxon>Viridiplantae</taxon>
        <taxon>Streptophyta</taxon>
        <taxon>Embryophyta</taxon>
        <taxon>Tracheophyta</taxon>
        <taxon>Spermatophyta</taxon>
        <taxon>Magnoliopsida</taxon>
        <taxon>Liliopsida</taxon>
        <taxon>Dioscoreales</taxon>
        <taxon>Dioscoreaceae</taxon>
        <taxon>Dioscorea</taxon>
    </lineage>
</organism>
<dbReference type="InterPro" id="IPR032675">
    <property type="entry name" value="LRR_dom_sf"/>
</dbReference>
<dbReference type="FunFam" id="1.10.510.10:FF:000016">
    <property type="entry name" value="Somatic embryogenesis receptor-like kinase 1"/>
    <property type="match status" value="1"/>
</dbReference>
<evidence type="ECO:0000256" key="12">
    <source>
        <dbReference type="ARBA" id="ARBA00022840"/>
    </source>
</evidence>
<evidence type="ECO:0000256" key="11">
    <source>
        <dbReference type="ARBA" id="ARBA00022777"/>
    </source>
</evidence>